<reference evidence="2 3" key="1">
    <citation type="journal article" date="2019" name="Environ. Microbiol.">
        <title>Species interactions and distinct microbial communities in high Arctic permafrost affected cryosols are associated with the CH4 and CO2 gas fluxes.</title>
        <authorList>
            <person name="Altshuler I."/>
            <person name="Hamel J."/>
            <person name="Turney S."/>
            <person name="Magnuson E."/>
            <person name="Levesque R."/>
            <person name="Greer C."/>
            <person name="Whyte L.G."/>
        </authorList>
    </citation>
    <scope>NUCLEOTIDE SEQUENCE [LARGE SCALE GENOMIC DNA]</scope>
    <source>
        <strain evidence="2 3">E6.1</strain>
    </source>
</reference>
<evidence type="ECO:0000313" key="3">
    <source>
        <dbReference type="Proteomes" id="UP000319931"/>
    </source>
</evidence>
<organism evidence="2 3">
    <name type="scientific">Sphingomonas glacialis</name>
    <dbReference type="NCBI Taxonomy" id="658225"/>
    <lineage>
        <taxon>Bacteria</taxon>
        <taxon>Pseudomonadati</taxon>
        <taxon>Pseudomonadota</taxon>
        <taxon>Alphaproteobacteria</taxon>
        <taxon>Sphingomonadales</taxon>
        <taxon>Sphingomonadaceae</taxon>
        <taxon>Sphingomonas</taxon>
    </lineage>
</organism>
<dbReference type="OrthoDB" id="8217509at2"/>
<dbReference type="InterPro" id="IPR025382">
    <property type="entry name" value="Cap4-like_endonuclease_dom"/>
</dbReference>
<dbReference type="Proteomes" id="UP000319931">
    <property type="component" value="Unassembled WGS sequence"/>
</dbReference>
<dbReference type="GO" id="GO:0004518">
    <property type="term" value="F:nuclease activity"/>
    <property type="evidence" value="ECO:0007669"/>
    <property type="project" value="InterPro"/>
</dbReference>
<dbReference type="AlphaFoldDB" id="A0A502FSZ6"/>
<protein>
    <submittedName>
        <fullName evidence="2">DUF4297 domain-containing protein</fullName>
    </submittedName>
</protein>
<sequence length="361" mass="39532">MASKALIAKKPREQAGSVASRAFDFQMHASMARILDAYQKGEGFVAYFDFFDDLIFLTGDGDDAAISFYQMKSRAGSAWTPTQLASRPAKGDMPKSIVGKIYHNLHEFGVLVRKAAIISNQHLQAKYLDGSKTGPDDGEILLSALSADDHGVLVAAIEADFPGDIDPRHTEVLVYERIALDMQSFRQTLLGMVTEFANAIGPEYAVSAQPLYQALLSEISRCTGTVASSAKTLFELKKQKGLAASDVEALVEQMKRRGRTPTEWWPTVETELIADGWKTIPLRRLSLACLEYWRARERGDAIALDLHRTLADLLSEHPSLMDDTIVGTMVAYKIAGSISDPVGEPYTGEAALLVEIMESLG</sequence>
<dbReference type="Pfam" id="PF14130">
    <property type="entry name" value="Cap4_nuclease"/>
    <property type="match status" value="1"/>
</dbReference>
<dbReference type="RefSeq" id="WP_140850491.1">
    <property type="nucleotide sequence ID" value="NZ_RCZC01000003.1"/>
</dbReference>
<accession>A0A502FSZ6</accession>
<name>A0A502FSZ6_9SPHN</name>
<gene>
    <name evidence="2" type="ORF">EAH76_11795</name>
</gene>
<feature type="domain" description="CD-NTase associated protein 4-like DNA endonuclease" evidence="1">
    <location>
        <begin position="15"/>
        <end position="221"/>
    </location>
</feature>
<evidence type="ECO:0000259" key="1">
    <source>
        <dbReference type="Pfam" id="PF14130"/>
    </source>
</evidence>
<comment type="caution">
    <text evidence="2">The sequence shown here is derived from an EMBL/GenBank/DDBJ whole genome shotgun (WGS) entry which is preliminary data.</text>
</comment>
<proteinExistence type="predicted"/>
<keyword evidence="3" id="KW-1185">Reference proteome</keyword>
<evidence type="ECO:0000313" key="2">
    <source>
        <dbReference type="EMBL" id="TPG52574.1"/>
    </source>
</evidence>
<dbReference type="EMBL" id="RCZC01000003">
    <property type="protein sequence ID" value="TPG52574.1"/>
    <property type="molecule type" value="Genomic_DNA"/>
</dbReference>